<dbReference type="InterPro" id="IPR019179">
    <property type="entry name" value="CC149"/>
</dbReference>
<dbReference type="InParanoid" id="A7S0L0"/>
<dbReference type="Proteomes" id="UP000001593">
    <property type="component" value="Unassembled WGS sequence"/>
</dbReference>
<feature type="region of interest" description="Disordered" evidence="4">
    <location>
        <begin position="386"/>
        <end position="429"/>
    </location>
</feature>
<feature type="region of interest" description="Disordered" evidence="4">
    <location>
        <begin position="480"/>
        <end position="621"/>
    </location>
</feature>
<protein>
    <recommendedName>
        <fullName evidence="7">Coiled-coil domain-containing protein 149</fullName>
    </recommendedName>
</protein>
<name>A7S0L0_NEMVE</name>
<feature type="compositionally biased region" description="Low complexity" evidence="4">
    <location>
        <begin position="480"/>
        <end position="489"/>
    </location>
</feature>
<proteinExistence type="inferred from homology"/>
<evidence type="ECO:0000256" key="1">
    <source>
        <dbReference type="ARBA" id="ARBA00005872"/>
    </source>
</evidence>
<evidence type="ECO:0000313" key="5">
    <source>
        <dbReference type="EMBL" id="EDO42691.1"/>
    </source>
</evidence>
<feature type="compositionally biased region" description="Basic and acidic residues" evidence="4">
    <location>
        <begin position="501"/>
        <end position="512"/>
    </location>
</feature>
<feature type="compositionally biased region" description="Basic and acidic residues" evidence="4">
    <location>
        <begin position="529"/>
        <end position="540"/>
    </location>
</feature>
<dbReference type="PhylomeDB" id="A7S0L0"/>
<dbReference type="eggNOG" id="KOG4687">
    <property type="taxonomic scope" value="Eukaryota"/>
</dbReference>
<evidence type="ECO:0008006" key="7">
    <source>
        <dbReference type="Google" id="ProtNLM"/>
    </source>
</evidence>
<dbReference type="PANTHER" id="PTHR21682:SF2">
    <property type="entry name" value="COILED-COIL DOMAIN-CONTAINING PROTEIN 149"/>
    <property type="match status" value="1"/>
</dbReference>
<dbReference type="PANTHER" id="PTHR21682">
    <property type="entry name" value="COILED-COIL DOMAIN-CONTAINING PROTEIN 149"/>
    <property type="match status" value="1"/>
</dbReference>
<evidence type="ECO:0000256" key="2">
    <source>
        <dbReference type="ARBA" id="ARBA00023054"/>
    </source>
</evidence>
<keyword evidence="6" id="KW-1185">Reference proteome</keyword>
<feature type="compositionally biased region" description="Polar residues" evidence="4">
    <location>
        <begin position="398"/>
        <end position="409"/>
    </location>
</feature>
<keyword evidence="2 3" id="KW-0175">Coiled coil</keyword>
<comment type="similarity">
    <text evidence="1">Belongs to the CCDC149 family.</text>
</comment>
<evidence type="ECO:0000256" key="3">
    <source>
        <dbReference type="SAM" id="Coils"/>
    </source>
</evidence>
<evidence type="ECO:0000313" key="6">
    <source>
        <dbReference type="Proteomes" id="UP000001593"/>
    </source>
</evidence>
<evidence type="ECO:0000256" key="4">
    <source>
        <dbReference type="SAM" id="MobiDB-lite"/>
    </source>
</evidence>
<dbReference type="OrthoDB" id="5917629at2759"/>
<gene>
    <name evidence="5" type="ORF">NEMVEDRAFT_v1g242010</name>
</gene>
<dbReference type="EMBL" id="DS469561">
    <property type="protein sequence ID" value="EDO42691.1"/>
    <property type="molecule type" value="Genomic_DNA"/>
</dbReference>
<accession>A7S0L0</accession>
<reference evidence="5 6" key="1">
    <citation type="journal article" date="2007" name="Science">
        <title>Sea anemone genome reveals ancestral eumetazoan gene repertoire and genomic organization.</title>
        <authorList>
            <person name="Putnam N.H."/>
            <person name="Srivastava M."/>
            <person name="Hellsten U."/>
            <person name="Dirks B."/>
            <person name="Chapman J."/>
            <person name="Salamov A."/>
            <person name="Terry A."/>
            <person name="Shapiro H."/>
            <person name="Lindquist E."/>
            <person name="Kapitonov V.V."/>
            <person name="Jurka J."/>
            <person name="Genikhovich G."/>
            <person name="Grigoriev I.V."/>
            <person name="Lucas S.M."/>
            <person name="Steele R.E."/>
            <person name="Finnerty J.R."/>
            <person name="Technau U."/>
            <person name="Martindale M.Q."/>
            <person name="Rokhsar D.S."/>
        </authorList>
    </citation>
    <scope>NUCLEOTIDE SEQUENCE [LARGE SCALE GENOMIC DNA]</scope>
    <source>
        <strain evidence="6">CH2 X CH6</strain>
    </source>
</reference>
<feature type="coiled-coil region" evidence="3">
    <location>
        <begin position="130"/>
        <end position="204"/>
    </location>
</feature>
<feature type="compositionally biased region" description="Polar residues" evidence="4">
    <location>
        <begin position="541"/>
        <end position="554"/>
    </location>
</feature>
<dbReference type="HOGENOM" id="CLU_440265_0_0_1"/>
<dbReference type="Pfam" id="PF09789">
    <property type="entry name" value="CC149"/>
    <property type="match status" value="1"/>
</dbReference>
<sequence length="621" mass="70450">MTLARGEREWNLLISEYNICKKKLESKRQALKILMGDLESCQRERDIYKNKIKQLQQEVDNYKKQEREREMKALRGGRSPMSPRSPEHHKSLKRERRLSGNSIWEQELQNVRDRKNKTLSQLLCESREENKALVNDFNDLRGLYKEAQEDILLLRENLARQRSSFKGQGTSEDLEARQNLIKELEKSREKEQQLERDLQAVHDEKGEVAVERDHYREKSNRLNTQLNFILGADEQRLVDIDAVLMENRYQREHIKQLKEEKSMASAALNRYKAAFEKKKNRLLQAGYGQPGNHTGVHGAKQVFPAILSELTHSFGGGGVSTNTASELQFLANSLSESLSEKDIALLHQKNTNRILGNRVAELEKKLKTLEVSGLWSLEGHRGYGSDGMGTMKLRRSPRTSNADVNQNSTPHREANQSDSSPIHDPEDPVFLFKDQENHGINDACLVDVNSEDFNLTLSDEDCDIEGASFGAFSSMEEHSISVSSKITSSTEDETEDSGQGECERDFTPERIPPKKPNQVNSNVPNDEDFSSHTDSNDHVTSDTQNDADFSSNTESSDRLNPDTQNDFSPERTASPLDTTENSPCPTVSDRLEVNNGLTSCNDESEYYHCTDVNGNGTLQQE</sequence>
<dbReference type="AlphaFoldDB" id="A7S0L0"/>
<feature type="compositionally biased region" description="Polar residues" evidence="4">
    <location>
        <begin position="612"/>
        <end position="621"/>
    </location>
</feature>
<feature type="region of interest" description="Disordered" evidence="4">
    <location>
        <begin position="71"/>
        <end position="96"/>
    </location>
</feature>
<feature type="compositionally biased region" description="Polar residues" evidence="4">
    <location>
        <begin position="575"/>
        <end position="585"/>
    </location>
</feature>
<organism evidence="5 6">
    <name type="scientific">Nematostella vectensis</name>
    <name type="common">Starlet sea anemone</name>
    <dbReference type="NCBI Taxonomy" id="45351"/>
    <lineage>
        <taxon>Eukaryota</taxon>
        <taxon>Metazoa</taxon>
        <taxon>Cnidaria</taxon>
        <taxon>Anthozoa</taxon>
        <taxon>Hexacorallia</taxon>
        <taxon>Actiniaria</taxon>
        <taxon>Edwardsiidae</taxon>
        <taxon>Nematostella</taxon>
    </lineage>
</organism>
<feature type="compositionally biased region" description="Basic and acidic residues" evidence="4">
    <location>
        <begin position="410"/>
        <end position="426"/>
    </location>
</feature>
<dbReference type="KEGG" id="nve:5514638"/>
<dbReference type="STRING" id="45351.A7S0L0"/>